<sequence length="480" mass="54468">MALRLFRLMPLRAPLSFFSLTSPFSTNRRREVQEILFKNSKTGFENVHDALHLFDEMLQTRTLFSVINFTQLLVALVKMKQYSVAISMFRKMCALNISVNTYTISTIINCYCQLNLINYGFSMLGVMIKRGFTPNVVTYTVLIKGLDSPVEAGMLFKKLITLNEIEPDVVIYSTIISRLCRRRLVNHALDVFYDMRKDGVDGSVVTYNLLIQGLCEFSRWEEIEWLLREMDSKNISPDVYTSSILVNAYCREGRVEDAENVVRLMIERSEFPNVVTYNALMHGYCLRGEVDGAMAVVSMMKNMGIVPDIVTCGILLDGFCKEKGIDEAMSLFHAMESNGLIPNIYIYSILINGLCIDGQLNKAKNLFDNLSSIGLEADVKTYTMMIRGFCRKGLLDEANELLVQMEAKNCLPDDVTFNILIRGCIQNRKYNEACELKEKMCGPCGRGFSLDAYTTSMVLDVLNTEKDDPSALALRKKFFP</sequence>
<reference evidence="4" key="2">
    <citation type="submission" date="2023-05" db="EMBL/GenBank/DDBJ databases">
        <authorList>
            <person name="Schelkunov M.I."/>
        </authorList>
    </citation>
    <scope>NUCLEOTIDE SEQUENCE</scope>
    <source>
        <strain evidence="4">Hsosn_3</strain>
        <tissue evidence="4">Leaf</tissue>
    </source>
</reference>
<dbReference type="NCBIfam" id="TIGR00756">
    <property type="entry name" value="PPR"/>
    <property type="match status" value="9"/>
</dbReference>
<dbReference type="Pfam" id="PF01535">
    <property type="entry name" value="PPR"/>
    <property type="match status" value="1"/>
</dbReference>
<feature type="repeat" description="PPR" evidence="3">
    <location>
        <begin position="168"/>
        <end position="202"/>
    </location>
</feature>
<dbReference type="EMBL" id="JAUIZM010000005">
    <property type="protein sequence ID" value="KAK1386116.1"/>
    <property type="molecule type" value="Genomic_DNA"/>
</dbReference>
<dbReference type="Pfam" id="PF13041">
    <property type="entry name" value="PPR_2"/>
    <property type="match status" value="4"/>
</dbReference>
<accession>A0AAD8MUT4</accession>
<protein>
    <recommendedName>
        <fullName evidence="6">Pentatricopeptide repeat-containing protein</fullName>
    </recommendedName>
</protein>
<dbReference type="Gene3D" id="1.25.40.10">
    <property type="entry name" value="Tetratricopeptide repeat domain"/>
    <property type="match status" value="4"/>
</dbReference>
<feature type="repeat" description="PPR" evidence="3">
    <location>
        <begin position="238"/>
        <end position="272"/>
    </location>
</feature>
<dbReference type="PROSITE" id="PS51375">
    <property type="entry name" value="PPR"/>
    <property type="match status" value="8"/>
</dbReference>
<evidence type="ECO:0008006" key="6">
    <source>
        <dbReference type="Google" id="ProtNLM"/>
    </source>
</evidence>
<evidence type="ECO:0000313" key="5">
    <source>
        <dbReference type="Proteomes" id="UP001237642"/>
    </source>
</evidence>
<dbReference type="InterPro" id="IPR002885">
    <property type="entry name" value="PPR_rpt"/>
</dbReference>
<feature type="repeat" description="PPR" evidence="3">
    <location>
        <begin position="343"/>
        <end position="377"/>
    </location>
</feature>
<dbReference type="AlphaFoldDB" id="A0AAD8MUT4"/>
<reference evidence="4" key="1">
    <citation type="submission" date="2023-02" db="EMBL/GenBank/DDBJ databases">
        <title>Genome of toxic invasive species Heracleum sosnowskyi carries increased number of genes despite the absence of recent whole-genome duplications.</title>
        <authorList>
            <person name="Schelkunov M."/>
            <person name="Shtratnikova V."/>
            <person name="Makarenko M."/>
            <person name="Klepikova A."/>
            <person name="Omelchenko D."/>
            <person name="Novikova G."/>
            <person name="Obukhova E."/>
            <person name="Bogdanov V."/>
            <person name="Penin A."/>
            <person name="Logacheva M."/>
        </authorList>
    </citation>
    <scope>NUCLEOTIDE SEQUENCE</scope>
    <source>
        <strain evidence="4">Hsosn_3</strain>
        <tissue evidence="4">Leaf</tissue>
    </source>
</reference>
<dbReference type="InterPro" id="IPR011990">
    <property type="entry name" value="TPR-like_helical_dom_sf"/>
</dbReference>
<dbReference type="PANTHER" id="PTHR47939:SF13">
    <property type="entry name" value="OS03G0201400 PROTEIN"/>
    <property type="match status" value="1"/>
</dbReference>
<organism evidence="4 5">
    <name type="scientific">Heracleum sosnowskyi</name>
    <dbReference type="NCBI Taxonomy" id="360622"/>
    <lineage>
        <taxon>Eukaryota</taxon>
        <taxon>Viridiplantae</taxon>
        <taxon>Streptophyta</taxon>
        <taxon>Embryophyta</taxon>
        <taxon>Tracheophyta</taxon>
        <taxon>Spermatophyta</taxon>
        <taxon>Magnoliopsida</taxon>
        <taxon>eudicotyledons</taxon>
        <taxon>Gunneridae</taxon>
        <taxon>Pentapetalae</taxon>
        <taxon>asterids</taxon>
        <taxon>campanulids</taxon>
        <taxon>Apiales</taxon>
        <taxon>Apiaceae</taxon>
        <taxon>Apioideae</taxon>
        <taxon>apioid superclade</taxon>
        <taxon>Tordylieae</taxon>
        <taxon>Tordyliinae</taxon>
        <taxon>Heracleum</taxon>
    </lineage>
</organism>
<evidence type="ECO:0000256" key="3">
    <source>
        <dbReference type="PROSITE-ProRule" id="PRU00708"/>
    </source>
</evidence>
<feature type="repeat" description="PPR" evidence="3">
    <location>
        <begin position="378"/>
        <end position="412"/>
    </location>
</feature>
<dbReference type="InterPro" id="IPR050667">
    <property type="entry name" value="PPR-containing_protein"/>
</dbReference>
<keyword evidence="2" id="KW-0677">Repeat</keyword>
<feature type="repeat" description="PPR" evidence="3">
    <location>
        <begin position="308"/>
        <end position="342"/>
    </location>
</feature>
<name>A0AAD8MUT4_9APIA</name>
<feature type="repeat" description="PPR" evidence="3">
    <location>
        <begin position="203"/>
        <end position="237"/>
    </location>
</feature>
<evidence type="ECO:0000256" key="1">
    <source>
        <dbReference type="ARBA" id="ARBA00007626"/>
    </source>
</evidence>
<gene>
    <name evidence="4" type="ORF">POM88_023851</name>
</gene>
<evidence type="ECO:0000256" key="2">
    <source>
        <dbReference type="ARBA" id="ARBA00022737"/>
    </source>
</evidence>
<comment type="caution">
    <text evidence="4">The sequence shown here is derived from an EMBL/GenBank/DDBJ whole genome shotgun (WGS) entry which is preliminary data.</text>
</comment>
<proteinExistence type="inferred from homology"/>
<comment type="similarity">
    <text evidence="1">Belongs to the PPR family. P subfamily.</text>
</comment>
<keyword evidence="5" id="KW-1185">Reference proteome</keyword>
<dbReference type="Proteomes" id="UP001237642">
    <property type="component" value="Unassembled WGS sequence"/>
</dbReference>
<evidence type="ECO:0000313" key="4">
    <source>
        <dbReference type="EMBL" id="KAK1386116.1"/>
    </source>
</evidence>
<feature type="repeat" description="PPR" evidence="3">
    <location>
        <begin position="273"/>
        <end position="307"/>
    </location>
</feature>
<feature type="repeat" description="PPR" evidence="3">
    <location>
        <begin position="100"/>
        <end position="134"/>
    </location>
</feature>
<dbReference type="PANTHER" id="PTHR47939">
    <property type="entry name" value="MEMBRANE-ASSOCIATED SALT-INDUCIBLE PROTEIN-LIKE"/>
    <property type="match status" value="1"/>
</dbReference>
<dbReference type="Pfam" id="PF12854">
    <property type="entry name" value="PPR_1"/>
    <property type="match status" value="2"/>
</dbReference>